<keyword evidence="2" id="KW-1185">Reference proteome</keyword>
<dbReference type="EMBL" id="JAVREH010000020">
    <property type="protein sequence ID" value="MDT0262637.1"/>
    <property type="molecule type" value="Genomic_DNA"/>
</dbReference>
<proteinExistence type="predicted"/>
<accession>A0ABU2JCC5</accession>
<dbReference type="PANTHER" id="PTHR10188:SF6">
    <property type="entry name" value="N(4)-(BETA-N-ACETYLGLUCOSAMINYL)-L-ASPARAGINASE"/>
    <property type="match status" value="1"/>
</dbReference>
<dbReference type="InterPro" id="IPR000246">
    <property type="entry name" value="Peptidase_T2"/>
</dbReference>
<dbReference type="SUPFAM" id="SSF56235">
    <property type="entry name" value="N-terminal nucleophile aminohydrolases (Ntn hydrolases)"/>
    <property type="match status" value="1"/>
</dbReference>
<name>A0ABU2JCC5_9ACTN</name>
<comment type="caution">
    <text evidence="1">The sequence shown here is derived from an EMBL/GenBank/DDBJ whole genome shotgun (WGS) entry which is preliminary data.</text>
</comment>
<dbReference type="Pfam" id="PF01112">
    <property type="entry name" value="Asparaginase_2"/>
    <property type="match status" value="1"/>
</dbReference>
<organism evidence="1 2">
    <name type="scientific">Jatrophihabitans lederbergiae</name>
    <dbReference type="NCBI Taxonomy" id="3075547"/>
    <lineage>
        <taxon>Bacteria</taxon>
        <taxon>Bacillati</taxon>
        <taxon>Actinomycetota</taxon>
        <taxon>Actinomycetes</taxon>
        <taxon>Jatrophihabitantales</taxon>
        <taxon>Jatrophihabitantaceae</taxon>
        <taxon>Jatrophihabitans</taxon>
    </lineage>
</organism>
<protein>
    <submittedName>
        <fullName evidence="1">Isoaspartyl peptidase/L-asparaginase</fullName>
    </submittedName>
</protein>
<sequence>MLLIGSANADVGIDLAWKVLLDGGSAVDAVEIGLREVEDNPADHTVGYSGYPNIDGQVELDASIMDGSHRRAGSVGGLRGYRAAITVARTVLERLPHVLVVGDGAGRLAAEIGLEAEDLLTGEAESTWRTGLQRVRQHSDGELSTIDSVHDVIGEIFDPEAARSGTFATAADVPPGGTVNLIARDAAGRIASGVSTSGWAWKYPGRLGDTPVIGAGNYCDDRYGAATCTGWGELTMRAGTARMVVAGLAAGMPLEQSCRAAMADLAGLEDGEPGGRGYVNLVAIDAAGNHCALTTKPGTEYVWRTEQLDSARREPRTLVDLEVS</sequence>
<dbReference type="RefSeq" id="WP_311423787.1">
    <property type="nucleotide sequence ID" value="NZ_JAVREH010000020.1"/>
</dbReference>
<dbReference type="PANTHER" id="PTHR10188">
    <property type="entry name" value="L-ASPARAGINASE"/>
    <property type="match status" value="1"/>
</dbReference>
<dbReference type="Gene3D" id="3.60.20.30">
    <property type="entry name" value="(Glycosyl)asparaginase"/>
    <property type="match status" value="1"/>
</dbReference>
<dbReference type="Proteomes" id="UP001183176">
    <property type="component" value="Unassembled WGS sequence"/>
</dbReference>
<reference evidence="2" key="1">
    <citation type="submission" date="2023-07" db="EMBL/GenBank/DDBJ databases">
        <title>30 novel species of actinomycetes from the DSMZ collection.</title>
        <authorList>
            <person name="Nouioui I."/>
        </authorList>
    </citation>
    <scope>NUCLEOTIDE SEQUENCE [LARGE SCALE GENOMIC DNA]</scope>
    <source>
        <strain evidence="2">DSM 44399</strain>
    </source>
</reference>
<dbReference type="InterPro" id="IPR029055">
    <property type="entry name" value="Ntn_hydrolases_N"/>
</dbReference>
<gene>
    <name evidence="1" type="ORF">RM423_14675</name>
</gene>
<evidence type="ECO:0000313" key="1">
    <source>
        <dbReference type="EMBL" id="MDT0262637.1"/>
    </source>
</evidence>
<evidence type="ECO:0000313" key="2">
    <source>
        <dbReference type="Proteomes" id="UP001183176"/>
    </source>
</evidence>